<dbReference type="AlphaFoldDB" id="A0A5E4QPU1"/>
<feature type="compositionally biased region" description="Gly residues" evidence="2">
    <location>
        <begin position="247"/>
        <end position="256"/>
    </location>
</feature>
<evidence type="ECO:0000313" key="4">
    <source>
        <dbReference type="EMBL" id="VVC99633.1"/>
    </source>
</evidence>
<dbReference type="SMART" id="SM01272">
    <property type="entry name" value="LsmAD"/>
    <property type="match status" value="1"/>
</dbReference>
<dbReference type="InterPro" id="IPR009604">
    <property type="entry name" value="LsmAD_domain"/>
</dbReference>
<dbReference type="GO" id="GO:0010494">
    <property type="term" value="C:cytoplasmic stress granule"/>
    <property type="evidence" value="ECO:0007669"/>
    <property type="project" value="TreeGrafter"/>
</dbReference>
<dbReference type="GO" id="GO:0003729">
    <property type="term" value="F:mRNA binding"/>
    <property type="evidence" value="ECO:0007669"/>
    <property type="project" value="TreeGrafter"/>
</dbReference>
<sequence length="353" mass="38877">MNNKRKNRIYSNAHFMHAVTSHVGDIVQVLTQSGSLWEGVFKTFSAQFEIVLEVAHRVDQEGVVAVDSVVEKLIFKPQDVVSIRAKDSDLEYATHDVFQTDSVISSKYNVFAGNGRSIEERQLEPWDGEGDSGDTPSLNGDASLGELELDNIANGWDANDMFRKNEEIYGVHSTYDHSLAGEAEAKAEEIAAEIESAACYKARIELENGDEEERFAAVVRPQHEQPKYVIPNKRKGAQQQQTAKSMKGGGGNGSPGGKAPRDKDPRPTRHHLTPPAHPDRTSRPEDMRQCWQQELRGAGQRALPCSALPPPSAHAVVWWQDKRRSAWDSAASGLPTSSSPLVDQIKCVVAGKD</sequence>
<evidence type="ECO:0000256" key="2">
    <source>
        <dbReference type="SAM" id="MobiDB-lite"/>
    </source>
</evidence>
<dbReference type="PANTHER" id="PTHR12854:SF7">
    <property type="entry name" value="ATAXIN-2 HOMOLOG"/>
    <property type="match status" value="1"/>
</dbReference>
<proteinExistence type="inferred from homology"/>
<feature type="region of interest" description="Disordered" evidence="2">
    <location>
        <begin position="220"/>
        <end position="287"/>
    </location>
</feature>
<organism evidence="4 5">
    <name type="scientific">Leptidea sinapis</name>
    <dbReference type="NCBI Taxonomy" id="189913"/>
    <lineage>
        <taxon>Eukaryota</taxon>
        <taxon>Metazoa</taxon>
        <taxon>Ecdysozoa</taxon>
        <taxon>Arthropoda</taxon>
        <taxon>Hexapoda</taxon>
        <taxon>Insecta</taxon>
        <taxon>Pterygota</taxon>
        <taxon>Neoptera</taxon>
        <taxon>Endopterygota</taxon>
        <taxon>Lepidoptera</taxon>
        <taxon>Glossata</taxon>
        <taxon>Ditrysia</taxon>
        <taxon>Papilionoidea</taxon>
        <taxon>Pieridae</taxon>
        <taxon>Dismorphiinae</taxon>
        <taxon>Leptidea</taxon>
    </lineage>
</organism>
<dbReference type="Pfam" id="PF14438">
    <property type="entry name" value="SM-ATX"/>
    <property type="match status" value="1"/>
</dbReference>
<gene>
    <name evidence="4" type="ORF">LSINAPIS_LOCUS10470</name>
</gene>
<dbReference type="InterPro" id="IPR045117">
    <property type="entry name" value="ATXN2-like"/>
</dbReference>
<keyword evidence="5" id="KW-1185">Reference proteome</keyword>
<evidence type="ECO:0000256" key="1">
    <source>
        <dbReference type="ARBA" id="ARBA00007503"/>
    </source>
</evidence>
<comment type="similarity">
    <text evidence="1">Belongs to the ataxin-2 family.</text>
</comment>
<accession>A0A5E4QPU1</accession>
<reference evidence="4 5" key="1">
    <citation type="submission" date="2017-07" db="EMBL/GenBank/DDBJ databases">
        <authorList>
            <person name="Talla V."/>
            <person name="Backstrom N."/>
        </authorList>
    </citation>
    <scope>NUCLEOTIDE SEQUENCE [LARGE SCALE GENOMIC DNA]</scope>
</reference>
<dbReference type="InterPro" id="IPR025852">
    <property type="entry name" value="SM_dom_ATX"/>
</dbReference>
<evidence type="ECO:0000313" key="5">
    <source>
        <dbReference type="Proteomes" id="UP000324832"/>
    </source>
</evidence>
<feature type="region of interest" description="Disordered" evidence="2">
    <location>
        <begin position="120"/>
        <end position="141"/>
    </location>
</feature>
<name>A0A5E4QPU1_9NEOP</name>
<dbReference type="Proteomes" id="UP000324832">
    <property type="component" value="Unassembled WGS sequence"/>
</dbReference>
<dbReference type="PANTHER" id="PTHR12854">
    <property type="entry name" value="ATAXIN 2-RELATED"/>
    <property type="match status" value="1"/>
</dbReference>
<feature type="compositionally biased region" description="Basic and acidic residues" evidence="2">
    <location>
        <begin position="277"/>
        <end position="287"/>
    </location>
</feature>
<dbReference type="GO" id="GO:0034063">
    <property type="term" value="P:stress granule assembly"/>
    <property type="evidence" value="ECO:0007669"/>
    <property type="project" value="TreeGrafter"/>
</dbReference>
<protein>
    <recommendedName>
        <fullName evidence="3">LsmAD domain-containing protein</fullName>
    </recommendedName>
</protein>
<feature type="domain" description="LsmAD" evidence="3">
    <location>
        <begin position="169"/>
        <end position="221"/>
    </location>
</feature>
<evidence type="ECO:0000259" key="3">
    <source>
        <dbReference type="SMART" id="SM01272"/>
    </source>
</evidence>
<dbReference type="EMBL" id="FZQP02004234">
    <property type="protein sequence ID" value="VVC99633.1"/>
    <property type="molecule type" value="Genomic_DNA"/>
</dbReference>